<sequence>MIIWIRNSLSPQQIRDRLLSDDSEFRIQLLKYLESVHKGDYFSGAQDVVSAMHHEESLHDGYRDFTEVLPEAPVRHCDDIVACEHCVAGDTSESWWSYFRRMVDMIVNKCNTHSCCLDNKWKRCKSRFPRKLEPESSVDKETGHINLVKKEAWINTFTPIISYIFRCNTDITSLRSGTAIKAVLVYVTDYITKPGLKTHAIFDCIRSVFQRDRDCTQDPNRTRKD</sequence>
<gene>
    <name evidence="2" type="ORF">ARMSODRAFT_892262</name>
</gene>
<dbReference type="STRING" id="1076256.A0A2H3B8A7"/>
<dbReference type="EMBL" id="KZ293447">
    <property type="protein sequence ID" value="PBK65094.1"/>
    <property type="molecule type" value="Genomic_DNA"/>
</dbReference>
<accession>A0A2H3B8A7</accession>
<keyword evidence="3" id="KW-1185">Reference proteome</keyword>
<feature type="domain" description="CTLH" evidence="1">
    <location>
        <begin position="12"/>
        <end position="43"/>
    </location>
</feature>
<dbReference type="AlphaFoldDB" id="A0A2H3B8A7"/>
<proteinExistence type="predicted"/>
<organism evidence="2 3">
    <name type="scientific">Armillaria solidipes</name>
    <dbReference type="NCBI Taxonomy" id="1076256"/>
    <lineage>
        <taxon>Eukaryota</taxon>
        <taxon>Fungi</taxon>
        <taxon>Dikarya</taxon>
        <taxon>Basidiomycota</taxon>
        <taxon>Agaricomycotina</taxon>
        <taxon>Agaricomycetes</taxon>
        <taxon>Agaricomycetidae</taxon>
        <taxon>Agaricales</taxon>
        <taxon>Marasmiineae</taxon>
        <taxon>Physalacriaceae</taxon>
        <taxon>Armillaria</taxon>
    </lineage>
</organism>
<reference evidence="3" key="1">
    <citation type="journal article" date="2017" name="Nat. Ecol. Evol.">
        <title>Genome expansion and lineage-specific genetic innovations in the forest pathogenic fungi Armillaria.</title>
        <authorList>
            <person name="Sipos G."/>
            <person name="Prasanna A.N."/>
            <person name="Walter M.C."/>
            <person name="O'Connor E."/>
            <person name="Balint B."/>
            <person name="Krizsan K."/>
            <person name="Kiss B."/>
            <person name="Hess J."/>
            <person name="Varga T."/>
            <person name="Slot J."/>
            <person name="Riley R."/>
            <person name="Boka B."/>
            <person name="Rigling D."/>
            <person name="Barry K."/>
            <person name="Lee J."/>
            <person name="Mihaltcheva S."/>
            <person name="LaButti K."/>
            <person name="Lipzen A."/>
            <person name="Waldron R."/>
            <person name="Moloney N.M."/>
            <person name="Sperisen C."/>
            <person name="Kredics L."/>
            <person name="Vagvoelgyi C."/>
            <person name="Patrignani A."/>
            <person name="Fitzpatrick D."/>
            <person name="Nagy I."/>
            <person name="Doyle S."/>
            <person name="Anderson J.B."/>
            <person name="Grigoriev I.V."/>
            <person name="Gueldener U."/>
            <person name="Muensterkoetter M."/>
            <person name="Nagy L.G."/>
        </authorList>
    </citation>
    <scope>NUCLEOTIDE SEQUENCE [LARGE SCALE GENOMIC DNA]</scope>
    <source>
        <strain evidence="3">28-4</strain>
    </source>
</reference>
<dbReference type="PROSITE" id="PS50897">
    <property type="entry name" value="CTLH"/>
    <property type="match status" value="1"/>
</dbReference>
<name>A0A2H3B8A7_9AGAR</name>
<evidence type="ECO:0000313" key="3">
    <source>
        <dbReference type="Proteomes" id="UP000218334"/>
    </source>
</evidence>
<dbReference type="InterPro" id="IPR006595">
    <property type="entry name" value="CTLH_C"/>
</dbReference>
<dbReference type="Proteomes" id="UP000218334">
    <property type="component" value="Unassembled WGS sequence"/>
</dbReference>
<protein>
    <recommendedName>
        <fullName evidence="1">CTLH domain-containing protein</fullName>
    </recommendedName>
</protein>
<evidence type="ECO:0000259" key="1">
    <source>
        <dbReference type="PROSITE" id="PS50897"/>
    </source>
</evidence>
<evidence type="ECO:0000313" key="2">
    <source>
        <dbReference type="EMBL" id="PBK65094.1"/>
    </source>
</evidence>